<accession>A0A0F9WTC8</accession>
<name>A0A0F9WTC8_9ZZZZ</name>
<dbReference type="EMBL" id="LAZR01000206">
    <property type="protein sequence ID" value="KKN82083.1"/>
    <property type="molecule type" value="Genomic_DNA"/>
</dbReference>
<sequence length="237" mass="25234">MPDFKIDNVAMTNPPARWRIGEPAVVSTPTSAHGKIIQVLLIPGVISATWGEQNAVIAAIAELRAKRGMIARHVLSFTKEGGTGLYHRNVVIPLISVGQGDGGVVETFSLDFEEYNPFPALAVWEFYIDGTIVTGDGKAKIKMPAGGRILKVKGFIEDVGTGAGQTRIQVSNGATDYLTTRGDFVVASATGLLENQVLAASPTFDRNDTLELDVDGIPGNSDSKELLVTVFTIMYGA</sequence>
<proteinExistence type="predicted"/>
<evidence type="ECO:0000313" key="1">
    <source>
        <dbReference type="EMBL" id="KKN82083.1"/>
    </source>
</evidence>
<organism evidence="1">
    <name type="scientific">marine sediment metagenome</name>
    <dbReference type="NCBI Taxonomy" id="412755"/>
    <lineage>
        <taxon>unclassified sequences</taxon>
        <taxon>metagenomes</taxon>
        <taxon>ecological metagenomes</taxon>
    </lineage>
</organism>
<protein>
    <submittedName>
        <fullName evidence="1">Uncharacterized protein</fullName>
    </submittedName>
</protein>
<comment type="caution">
    <text evidence="1">The sequence shown here is derived from an EMBL/GenBank/DDBJ whole genome shotgun (WGS) entry which is preliminary data.</text>
</comment>
<gene>
    <name evidence="1" type="ORF">LCGC14_0313500</name>
</gene>
<dbReference type="AlphaFoldDB" id="A0A0F9WTC8"/>
<reference evidence="1" key="1">
    <citation type="journal article" date="2015" name="Nature">
        <title>Complex archaea that bridge the gap between prokaryotes and eukaryotes.</title>
        <authorList>
            <person name="Spang A."/>
            <person name="Saw J.H."/>
            <person name="Jorgensen S.L."/>
            <person name="Zaremba-Niedzwiedzka K."/>
            <person name="Martijn J."/>
            <person name="Lind A.E."/>
            <person name="van Eijk R."/>
            <person name="Schleper C."/>
            <person name="Guy L."/>
            <person name="Ettema T.J."/>
        </authorList>
    </citation>
    <scope>NUCLEOTIDE SEQUENCE</scope>
</reference>